<dbReference type="PROSITE" id="PS00086">
    <property type="entry name" value="CYTOCHROME_P450"/>
    <property type="match status" value="1"/>
</dbReference>
<evidence type="ECO:0000256" key="10">
    <source>
        <dbReference type="RuleBase" id="RU000461"/>
    </source>
</evidence>
<dbReference type="InterPro" id="IPR050121">
    <property type="entry name" value="Cytochrome_P450_monoxygenase"/>
</dbReference>
<comment type="pathway">
    <text evidence="2">Secondary metabolite biosynthesis.</text>
</comment>
<feature type="binding site" description="axial binding residue" evidence="9">
    <location>
        <position position="464"/>
    </location>
    <ligand>
        <name>heme</name>
        <dbReference type="ChEBI" id="CHEBI:30413"/>
    </ligand>
    <ligandPart>
        <name>Fe</name>
        <dbReference type="ChEBI" id="CHEBI:18248"/>
    </ligandPart>
</feature>
<keyword evidence="11" id="KW-0812">Transmembrane</keyword>
<dbReference type="InterPro" id="IPR036396">
    <property type="entry name" value="Cyt_P450_sf"/>
</dbReference>
<keyword evidence="4 9" id="KW-0349">Heme</keyword>
<dbReference type="Proteomes" id="UP001147747">
    <property type="component" value="Unassembled WGS sequence"/>
</dbReference>
<sequence>MIWESLDRQQPKPLVALILGVAAVLVFHLYRTYARLKHFPGPLAAKFTNFHRFRLARRGRLHLYQTRAHQQYGPAVRFGPNLYENVALTILMDVNMIVGLMQSNMYRAFRPWTTDGLLLSVFTAEDDATNREMKQHISVYYSLSYAVSSFEPRMDSASRMFFDELDRRFVPKGAQFDVTQWMKFLSYDTMGLMTFSRPYGYVQHGRDLHGIMDDVKRANLSIGPMTQIPWVDWLLHKNWGANLFKREAIAPLLDYVLARISERQEERRKNPKSPSNANIDGPIAEGDFLGYYLNAQERKDNVPLRFVSTWTFANILGGADSTASMLRSVVCFLVEHPDALETVRSELRDKQSTETGLTLPFPQWHELQNLPFLDACIKESLRLDSPFSMPLERVVPAEGTTICGQFYPGGTVVGMSPYITNRYKPTWGDDADEWRPRRWLEGEPSHIRKLEASLLSFGAGTRGCLGQHVALFEIKKFVTALFMNYDIDLVEPRAKSNPYFWVVYPERVRATVRKRELKQ</sequence>
<evidence type="ECO:0008006" key="14">
    <source>
        <dbReference type="Google" id="ProtNLM"/>
    </source>
</evidence>
<dbReference type="InterPro" id="IPR002403">
    <property type="entry name" value="Cyt_P450_E_grp-IV"/>
</dbReference>
<evidence type="ECO:0000256" key="9">
    <source>
        <dbReference type="PIRSR" id="PIRSR602403-1"/>
    </source>
</evidence>
<evidence type="ECO:0000256" key="8">
    <source>
        <dbReference type="ARBA" id="ARBA00023033"/>
    </source>
</evidence>
<evidence type="ECO:0000256" key="4">
    <source>
        <dbReference type="ARBA" id="ARBA00022617"/>
    </source>
</evidence>
<evidence type="ECO:0000256" key="2">
    <source>
        <dbReference type="ARBA" id="ARBA00005179"/>
    </source>
</evidence>
<dbReference type="GO" id="GO:0043386">
    <property type="term" value="P:mycotoxin biosynthetic process"/>
    <property type="evidence" value="ECO:0007669"/>
    <property type="project" value="UniProtKB-ARBA"/>
</dbReference>
<evidence type="ECO:0000256" key="11">
    <source>
        <dbReference type="SAM" id="Phobius"/>
    </source>
</evidence>
<dbReference type="GO" id="GO:0005506">
    <property type="term" value="F:iron ion binding"/>
    <property type="evidence" value="ECO:0007669"/>
    <property type="project" value="InterPro"/>
</dbReference>
<evidence type="ECO:0000313" key="12">
    <source>
        <dbReference type="EMBL" id="KAJ5407956.1"/>
    </source>
</evidence>
<reference evidence="12" key="1">
    <citation type="submission" date="2022-12" db="EMBL/GenBank/DDBJ databases">
        <authorList>
            <person name="Petersen C."/>
        </authorList>
    </citation>
    <scope>NUCLEOTIDE SEQUENCE</scope>
    <source>
        <strain evidence="12">IBT 29677</strain>
    </source>
</reference>
<dbReference type="AlphaFoldDB" id="A0A9X0BCU0"/>
<keyword evidence="11" id="KW-1133">Transmembrane helix</keyword>
<keyword evidence="7 9" id="KW-0408">Iron</keyword>
<name>A0A9X0BCU0_9EURO</name>
<dbReference type="PANTHER" id="PTHR24305">
    <property type="entry name" value="CYTOCHROME P450"/>
    <property type="match status" value="1"/>
</dbReference>
<dbReference type="SUPFAM" id="SSF48264">
    <property type="entry name" value="Cytochrome P450"/>
    <property type="match status" value="1"/>
</dbReference>
<evidence type="ECO:0000256" key="3">
    <source>
        <dbReference type="ARBA" id="ARBA00010617"/>
    </source>
</evidence>
<feature type="transmembrane region" description="Helical" evidence="11">
    <location>
        <begin position="12"/>
        <end position="30"/>
    </location>
</feature>
<dbReference type="GO" id="GO:0004497">
    <property type="term" value="F:monooxygenase activity"/>
    <property type="evidence" value="ECO:0007669"/>
    <property type="project" value="UniProtKB-KW"/>
</dbReference>
<dbReference type="PRINTS" id="PR00465">
    <property type="entry name" value="EP450IV"/>
</dbReference>
<reference evidence="12" key="2">
    <citation type="journal article" date="2023" name="IMA Fungus">
        <title>Comparative genomic study of the Penicillium genus elucidates a diverse pangenome and 15 lateral gene transfer events.</title>
        <authorList>
            <person name="Petersen C."/>
            <person name="Sorensen T."/>
            <person name="Nielsen M.R."/>
            <person name="Sondergaard T.E."/>
            <person name="Sorensen J.L."/>
            <person name="Fitzpatrick D.A."/>
            <person name="Frisvad J.C."/>
            <person name="Nielsen K.L."/>
        </authorList>
    </citation>
    <scope>NUCLEOTIDE SEQUENCE</scope>
    <source>
        <strain evidence="12">IBT 29677</strain>
    </source>
</reference>
<dbReference type="Pfam" id="PF00067">
    <property type="entry name" value="p450"/>
    <property type="match status" value="1"/>
</dbReference>
<evidence type="ECO:0000256" key="1">
    <source>
        <dbReference type="ARBA" id="ARBA00001971"/>
    </source>
</evidence>
<gene>
    <name evidence="12" type="ORF">N7509_001839</name>
</gene>
<protein>
    <recommendedName>
        <fullName evidence="14">Cytochrome P450</fullName>
    </recommendedName>
</protein>
<dbReference type="InterPro" id="IPR001128">
    <property type="entry name" value="Cyt_P450"/>
</dbReference>
<dbReference type="GO" id="GO:0020037">
    <property type="term" value="F:heme binding"/>
    <property type="evidence" value="ECO:0007669"/>
    <property type="project" value="InterPro"/>
</dbReference>
<proteinExistence type="inferred from homology"/>
<dbReference type="RefSeq" id="XP_056492271.1">
    <property type="nucleotide sequence ID" value="XM_056626476.1"/>
</dbReference>
<organism evidence="12 13">
    <name type="scientific">Penicillium cosmopolitanum</name>
    <dbReference type="NCBI Taxonomy" id="1131564"/>
    <lineage>
        <taxon>Eukaryota</taxon>
        <taxon>Fungi</taxon>
        <taxon>Dikarya</taxon>
        <taxon>Ascomycota</taxon>
        <taxon>Pezizomycotina</taxon>
        <taxon>Eurotiomycetes</taxon>
        <taxon>Eurotiomycetidae</taxon>
        <taxon>Eurotiales</taxon>
        <taxon>Aspergillaceae</taxon>
        <taxon>Penicillium</taxon>
    </lineage>
</organism>
<keyword evidence="11" id="KW-0472">Membrane</keyword>
<evidence type="ECO:0000256" key="6">
    <source>
        <dbReference type="ARBA" id="ARBA00023002"/>
    </source>
</evidence>
<comment type="caution">
    <text evidence="12">The sequence shown here is derived from an EMBL/GenBank/DDBJ whole genome shotgun (WGS) entry which is preliminary data.</text>
</comment>
<evidence type="ECO:0000256" key="7">
    <source>
        <dbReference type="ARBA" id="ARBA00023004"/>
    </source>
</evidence>
<keyword evidence="8 10" id="KW-0503">Monooxygenase</keyword>
<keyword evidence="13" id="KW-1185">Reference proteome</keyword>
<dbReference type="GeneID" id="81365456"/>
<keyword evidence="6 10" id="KW-0560">Oxidoreductase</keyword>
<dbReference type="PANTHER" id="PTHR24305:SF175">
    <property type="entry name" value="CYTOCHROME P450 MONOOXYGENASE PKFB"/>
    <property type="match status" value="1"/>
</dbReference>
<evidence type="ECO:0000313" key="13">
    <source>
        <dbReference type="Proteomes" id="UP001147747"/>
    </source>
</evidence>
<dbReference type="GO" id="GO:0016705">
    <property type="term" value="F:oxidoreductase activity, acting on paired donors, with incorporation or reduction of molecular oxygen"/>
    <property type="evidence" value="ECO:0007669"/>
    <property type="project" value="InterPro"/>
</dbReference>
<comment type="cofactor">
    <cofactor evidence="1 9">
        <name>heme</name>
        <dbReference type="ChEBI" id="CHEBI:30413"/>
    </cofactor>
</comment>
<evidence type="ECO:0000256" key="5">
    <source>
        <dbReference type="ARBA" id="ARBA00022723"/>
    </source>
</evidence>
<dbReference type="InterPro" id="IPR017972">
    <property type="entry name" value="Cyt_P450_CS"/>
</dbReference>
<dbReference type="PRINTS" id="PR00385">
    <property type="entry name" value="P450"/>
</dbReference>
<dbReference type="EMBL" id="JAPZBU010000004">
    <property type="protein sequence ID" value="KAJ5407956.1"/>
    <property type="molecule type" value="Genomic_DNA"/>
</dbReference>
<dbReference type="OrthoDB" id="3934656at2759"/>
<accession>A0A9X0BCU0</accession>
<dbReference type="Gene3D" id="1.10.630.10">
    <property type="entry name" value="Cytochrome P450"/>
    <property type="match status" value="1"/>
</dbReference>
<comment type="similarity">
    <text evidence="3 10">Belongs to the cytochrome P450 family.</text>
</comment>
<keyword evidence="5 9" id="KW-0479">Metal-binding</keyword>